<reference evidence="5" key="1">
    <citation type="submission" date="2020-02" db="EMBL/GenBank/DDBJ databases">
        <authorList>
            <person name="Meier V. D."/>
        </authorList>
    </citation>
    <scope>NUCLEOTIDE SEQUENCE</scope>
    <source>
        <strain evidence="5">AVDCRST_MAG43</strain>
    </source>
</reference>
<gene>
    <name evidence="5" type="ORF">AVDCRST_MAG43-2021</name>
</gene>
<dbReference type="EC" id="3.1.6.1" evidence="5"/>
<dbReference type="PROSITE" id="PS00523">
    <property type="entry name" value="SULFATASE_1"/>
    <property type="match status" value="1"/>
</dbReference>
<name>A0A6J4V1I6_9BACT</name>
<accession>A0A6J4V1I6</accession>
<keyword evidence="3 5" id="KW-0378">Hydrolase</keyword>
<dbReference type="EMBL" id="CADCWI010000097">
    <property type="protein sequence ID" value="CAA9562235.1"/>
    <property type="molecule type" value="Genomic_DNA"/>
</dbReference>
<proteinExistence type="inferred from homology"/>
<dbReference type="Gene3D" id="3.40.720.10">
    <property type="entry name" value="Alkaline Phosphatase, subunit A"/>
    <property type="match status" value="1"/>
</dbReference>
<evidence type="ECO:0000256" key="1">
    <source>
        <dbReference type="ARBA" id="ARBA00008779"/>
    </source>
</evidence>
<dbReference type="InterPro" id="IPR017850">
    <property type="entry name" value="Alkaline_phosphatase_core_sf"/>
</dbReference>
<dbReference type="GO" id="GO:0046872">
    <property type="term" value="F:metal ion binding"/>
    <property type="evidence" value="ECO:0007669"/>
    <property type="project" value="UniProtKB-KW"/>
</dbReference>
<dbReference type="Pfam" id="PF00884">
    <property type="entry name" value="Sulfatase"/>
    <property type="match status" value="1"/>
</dbReference>
<dbReference type="PANTHER" id="PTHR45953">
    <property type="entry name" value="IDURONATE 2-SULFATASE"/>
    <property type="match status" value="1"/>
</dbReference>
<protein>
    <submittedName>
        <fullName evidence="5">Arylsulfatase</fullName>
        <ecNumber evidence="5">3.1.6.1</ecNumber>
    </submittedName>
</protein>
<dbReference type="GO" id="GO:0005737">
    <property type="term" value="C:cytoplasm"/>
    <property type="evidence" value="ECO:0007669"/>
    <property type="project" value="TreeGrafter"/>
</dbReference>
<dbReference type="GO" id="GO:0004065">
    <property type="term" value="F:arylsulfatase activity"/>
    <property type="evidence" value="ECO:0007669"/>
    <property type="project" value="UniProtKB-EC"/>
</dbReference>
<dbReference type="AlphaFoldDB" id="A0A6J4V1I6"/>
<organism evidence="5">
    <name type="scientific">uncultured Thermomicrobiales bacterium</name>
    <dbReference type="NCBI Taxonomy" id="1645740"/>
    <lineage>
        <taxon>Bacteria</taxon>
        <taxon>Pseudomonadati</taxon>
        <taxon>Thermomicrobiota</taxon>
        <taxon>Thermomicrobia</taxon>
        <taxon>Thermomicrobiales</taxon>
        <taxon>environmental samples</taxon>
    </lineage>
</organism>
<feature type="domain" description="Sulfatase N-terminal" evidence="4">
    <location>
        <begin position="7"/>
        <end position="368"/>
    </location>
</feature>
<evidence type="ECO:0000256" key="3">
    <source>
        <dbReference type="ARBA" id="ARBA00022801"/>
    </source>
</evidence>
<dbReference type="PANTHER" id="PTHR45953:SF1">
    <property type="entry name" value="IDURONATE 2-SULFATASE"/>
    <property type="match status" value="1"/>
</dbReference>
<keyword evidence="2" id="KW-0479">Metal-binding</keyword>
<comment type="similarity">
    <text evidence="1">Belongs to the sulfatase family.</text>
</comment>
<dbReference type="SUPFAM" id="SSF53649">
    <property type="entry name" value="Alkaline phosphatase-like"/>
    <property type="match status" value="1"/>
</dbReference>
<evidence type="ECO:0000256" key="2">
    <source>
        <dbReference type="ARBA" id="ARBA00022723"/>
    </source>
</evidence>
<dbReference type="InterPro" id="IPR024607">
    <property type="entry name" value="Sulfatase_CS"/>
</dbReference>
<sequence length="488" mass="54852">MADSQRPNILFICTDQQRYDAAGCYRNPHIQTPTIDRLARDGVLFEQCYVQNPVCAPSRASLVTGQYVHTHGLWANGVELPPHAPLVSRALAEGGYDCGMIGKMHLASCFSGRTEPRREHDGYGFYRWAHDPSHASSENEYHQWLAEHHPVLYEQAKAGGARQRHQAAAFDTLPTEAHYTRWASEMALEFLHDHRDPEQPFFLWLNYFDPHHPFVAPREYLDRYDPEALPDPITAPDELATKPAIQTDASRESYAGYARGFADHTSRDIKQIIAAYYAMATLIDDEMARVLAALNELGLAEDTVVIFTSDHGEMLGDHQLLLKGPLLYESAVRVPLILRWPGQLPAGTRRSELVEWIDLTSTFLDAAGLDHMPGAQGMSLLPLARGDADAEGRGWALCEYRDSGHGYDPPVHLTMLRRGHHKLIVQHGQPATARPRTGELYDLKADPQELRNLWDDPAAAGIQIDLERFLLDALVATEDRSQPREAHW</sequence>
<evidence type="ECO:0000259" key="4">
    <source>
        <dbReference type="Pfam" id="PF00884"/>
    </source>
</evidence>
<evidence type="ECO:0000313" key="5">
    <source>
        <dbReference type="EMBL" id="CAA9562235.1"/>
    </source>
</evidence>
<dbReference type="InterPro" id="IPR000917">
    <property type="entry name" value="Sulfatase_N"/>
</dbReference>